<evidence type="ECO:0000256" key="1">
    <source>
        <dbReference type="SAM" id="MobiDB-lite"/>
    </source>
</evidence>
<reference evidence="2 3" key="1">
    <citation type="submission" date="2019-06" db="EMBL/GenBank/DDBJ databases">
        <title>A chromosomal-level reference genome of Carpinus fangiana (Coryloideae, Betulaceae).</title>
        <authorList>
            <person name="Yang X."/>
            <person name="Wang Z."/>
            <person name="Zhang L."/>
            <person name="Hao G."/>
            <person name="Liu J."/>
            <person name="Yang Y."/>
        </authorList>
    </citation>
    <scope>NUCLEOTIDE SEQUENCE [LARGE SCALE GENOMIC DNA]</scope>
    <source>
        <strain evidence="2">Cfa_2016G</strain>
        <tissue evidence="2">Leaf</tissue>
    </source>
</reference>
<dbReference type="AlphaFoldDB" id="A0A5N6KP11"/>
<feature type="region of interest" description="Disordered" evidence="1">
    <location>
        <begin position="1"/>
        <end position="30"/>
    </location>
</feature>
<protein>
    <submittedName>
        <fullName evidence="2">Uncharacterized protein</fullName>
    </submittedName>
</protein>
<keyword evidence="3" id="KW-1185">Reference proteome</keyword>
<comment type="caution">
    <text evidence="2">The sequence shown here is derived from an EMBL/GenBank/DDBJ whole genome shotgun (WGS) entry which is preliminary data.</text>
</comment>
<gene>
    <name evidence="2" type="ORF">FH972_021326</name>
</gene>
<accession>A0A5N6KP11</accession>
<organism evidence="2 3">
    <name type="scientific">Carpinus fangiana</name>
    <dbReference type="NCBI Taxonomy" id="176857"/>
    <lineage>
        <taxon>Eukaryota</taxon>
        <taxon>Viridiplantae</taxon>
        <taxon>Streptophyta</taxon>
        <taxon>Embryophyta</taxon>
        <taxon>Tracheophyta</taxon>
        <taxon>Spermatophyta</taxon>
        <taxon>Magnoliopsida</taxon>
        <taxon>eudicotyledons</taxon>
        <taxon>Gunneridae</taxon>
        <taxon>Pentapetalae</taxon>
        <taxon>rosids</taxon>
        <taxon>fabids</taxon>
        <taxon>Fagales</taxon>
        <taxon>Betulaceae</taxon>
        <taxon>Carpinus</taxon>
    </lineage>
</organism>
<feature type="compositionally biased region" description="Basic and acidic residues" evidence="1">
    <location>
        <begin position="12"/>
        <end position="24"/>
    </location>
</feature>
<evidence type="ECO:0000313" key="2">
    <source>
        <dbReference type="EMBL" id="KAB8337022.1"/>
    </source>
</evidence>
<evidence type="ECO:0000313" key="3">
    <source>
        <dbReference type="Proteomes" id="UP000327013"/>
    </source>
</evidence>
<name>A0A5N6KP11_9ROSI</name>
<dbReference type="Proteomes" id="UP000327013">
    <property type="component" value="Unassembled WGS sequence"/>
</dbReference>
<dbReference type="EMBL" id="VIBQ01000009">
    <property type="protein sequence ID" value="KAB8337022.1"/>
    <property type="molecule type" value="Genomic_DNA"/>
</dbReference>
<sequence>MDGSWDTPASRNQDRKGDDFKGVDGMHAPGEEQTSQMNLICITLSNKIASSSKSHILRTALKFFGLLAVRPGQGTRLSAQEQAARAKEGVCSEVSECSCLEERRHVRKRLCTQRSARIVAYALLLADRILKARKIPSPMPKREPTDAYVDSFFAADSSVSRSDCWRLAEGVSFVSLFHHGLVVDYSCFRNEKRDDNGTMKAVKKPAEDEEA</sequence>
<proteinExistence type="predicted"/>